<dbReference type="GeneID" id="41983384"/>
<dbReference type="OrthoDB" id="2115692at2759"/>
<reference evidence="1 2" key="1">
    <citation type="submission" date="2018-05" db="EMBL/GenBank/DDBJ databases">
        <title>Genome sequencing and assembly of the regulated plant pathogen Lachnellula willkommii and related sister species for the development of diagnostic species identification markers.</title>
        <authorList>
            <person name="Giroux E."/>
            <person name="Bilodeau G."/>
        </authorList>
    </citation>
    <scope>NUCLEOTIDE SEQUENCE [LARGE SCALE GENOMIC DNA]</scope>
    <source>
        <strain evidence="1 2">CBS 185.66</strain>
    </source>
</reference>
<dbReference type="InterPro" id="IPR052523">
    <property type="entry name" value="Trichothecene_AcTrans"/>
</dbReference>
<evidence type="ECO:0008006" key="3">
    <source>
        <dbReference type="Google" id="ProtNLM"/>
    </source>
</evidence>
<sequence>MSYVVQSVTTSDAPGVARAMFSAFWQDIHWQKLWAADMDLEAIIKDCAERLPWLLISGRNVKRHLKVVDTSSGEIVGYSRYIVPESHAGMWIDAQTFEPSPEEKLGYEQRFESVTDNGRIRGMNYAMLAEFGGPLDKVEKEILKESGPCFAVDYMSTHPAHKGHGVASMMLKEALKQVDAIGQKTIVMSSPAGRGLYERQGFIFVRTLAQDYSKYGITEPYVHHWLLRELHK</sequence>
<dbReference type="Pfam" id="PF13527">
    <property type="entry name" value="Acetyltransf_9"/>
    <property type="match status" value="1"/>
</dbReference>
<dbReference type="Proteomes" id="UP000431533">
    <property type="component" value="Unassembled WGS sequence"/>
</dbReference>
<dbReference type="SUPFAM" id="SSF55729">
    <property type="entry name" value="Acyl-CoA N-acyltransferases (Nat)"/>
    <property type="match status" value="1"/>
</dbReference>
<proteinExistence type="predicted"/>
<dbReference type="EMBL" id="QGMH01000048">
    <property type="protein sequence ID" value="TVY27466.1"/>
    <property type="molecule type" value="Genomic_DNA"/>
</dbReference>
<accession>A0A8H8R3N8</accession>
<dbReference type="InterPro" id="IPR016181">
    <property type="entry name" value="Acyl_CoA_acyltransferase"/>
</dbReference>
<dbReference type="CDD" id="cd04301">
    <property type="entry name" value="NAT_SF"/>
    <property type="match status" value="1"/>
</dbReference>
<evidence type="ECO:0000313" key="1">
    <source>
        <dbReference type="EMBL" id="TVY27466.1"/>
    </source>
</evidence>
<dbReference type="RefSeq" id="XP_031006254.1">
    <property type="nucleotide sequence ID" value="XM_031148160.1"/>
</dbReference>
<organism evidence="1 2">
    <name type="scientific">Lachnellula hyalina</name>
    <dbReference type="NCBI Taxonomy" id="1316788"/>
    <lineage>
        <taxon>Eukaryota</taxon>
        <taxon>Fungi</taxon>
        <taxon>Dikarya</taxon>
        <taxon>Ascomycota</taxon>
        <taxon>Pezizomycotina</taxon>
        <taxon>Leotiomycetes</taxon>
        <taxon>Helotiales</taxon>
        <taxon>Lachnaceae</taxon>
        <taxon>Lachnellula</taxon>
    </lineage>
</organism>
<keyword evidence="2" id="KW-1185">Reference proteome</keyword>
<evidence type="ECO:0000313" key="2">
    <source>
        <dbReference type="Proteomes" id="UP000431533"/>
    </source>
</evidence>
<dbReference type="PANTHER" id="PTHR42791">
    <property type="entry name" value="GNAT FAMILY ACETYLTRANSFERASE"/>
    <property type="match status" value="1"/>
</dbReference>
<comment type="caution">
    <text evidence="1">The sequence shown here is derived from an EMBL/GenBank/DDBJ whole genome shotgun (WGS) entry which is preliminary data.</text>
</comment>
<dbReference type="PANTHER" id="PTHR42791:SF2">
    <property type="entry name" value="N-ACETYLTRANSFERASE DOMAIN-CONTAINING PROTEIN"/>
    <property type="match status" value="1"/>
</dbReference>
<gene>
    <name evidence="1" type="ORF">LHYA1_G003186</name>
</gene>
<dbReference type="Gene3D" id="3.40.630.30">
    <property type="match status" value="1"/>
</dbReference>
<protein>
    <recommendedName>
        <fullName evidence="3">N-acetyltransferase domain-containing protein</fullName>
    </recommendedName>
</protein>
<name>A0A8H8R3N8_9HELO</name>
<dbReference type="AlphaFoldDB" id="A0A8H8R3N8"/>